<dbReference type="Proteomes" id="UP000199643">
    <property type="component" value="Unassembled WGS sequence"/>
</dbReference>
<evidence type="ECO:0000313" key="6">
    <source>
        <dbReference type="EMBL" id="SDG32398.1"/>
    </source>
</evidence>
<evidence type="ECO:0000256" key="4">
    <source>
        <dbReference type="ARBA" id="ARBA00023136"/>
    </source>
</evidence>
<dbReference type="EMBL" id="FNCH01000005">
    <property type="protein sequence ID" value="SDG32398.1"/>
    <property type="molecule type" value="Genomic_DNA"/>
</dbReference>
<keyword evidence="2 5" id="KW-0812">Transmembrane</keyword>
<feature type="transmembrane region" description="Helical" evidence="5">
    <location>
        <begin position="52"/>
        <end position="75"/>
    </location>
</feature>
<dbReference type="AlphaFoldDB" id="A0A1G7TAS0"/>
<dbReference type="InterPro" id="IPR006480">
    <property type="entry name" value="Phage_holin_4_1"/>
</dbReference>
<accession>A0A1G7TAS0</accession>
<keyword evidence="4 5" id="KW-0472">Membrane</keyword>
<dbReference type="STRING" id="405671.SAMN05421827_105138"/>
<dbReference type="Pfam" id="PF05105">
    <property type="entry name" value="Phage_holin_4_1"/>
    <property type="match status" value="1"/>
</dbReference>
<keyword evidence="3 5" id="KW-1133">Transmembrane helix</keyword>
<evidence type="ECO:0000256" key="3">
    <source>
        <dbReference type="ARBA" id="ARBA00022989"/>
    </source>
</evidence>
<comment type="subcellular location">
    <subcellularLocation>
        <location evidence="1">Membrane</location>
        <topology evidence="1">Multi-pass membrane protein</topology>
    </subcellularLocation>
</comment>
<sequence>MKFLNKMLATFDYHSWPEFGQSLLPSSKYGWTVLSAGFSLSVFPFVDRVFGLDAYAFAVLILVFIAELTSGLIAASIRKEAISSMKLSRFSFKVFYYLVLIALPYVMAESFKSHGRTAAAFMFDWLHLFLLAQIILENVVSILENLAVISGKDKTHWIAKIQQKFNNLIS</sequence>
<feature type="transmembrane region" description="Helical" evidence="5">
    <location>
        <begin position="87"/>
        <end position="106"/>
    </location>
</feature>
<evidence type="ECO:0000256" key="2">
    <source>
        <dbReference type="ARBA" id="ARBA00022692"/>
    </source>
</evidence>
<name>A0A1G7TAS0_9SPHI</name>
<keyword evidence="7" id="KW-1185">Reference proteome</keyword>
<proteinExistence type="predicted"/>
<evidence type="ECO:0000256" key="1">
    <source>
        <dbReference type="ARBA" id="ARBA00004141"/>
    </source>
</evidence>
<dbReference type="RefSeq" id="WP_090498809.1">
    <property type="nucleotide sequence ID" value="NZ_FNCH01000005.1"/>
</dbReference>
<evidence type="ECO:0000313" key="7">
    <source>
        <dbReference type="Proteomes" id="UP000199643"/>
    </source>
</evidence>
<protein>
    <submittedName>
        <fullName evidence="6">Bacteriophage holin family protein</fullName>
    </submittedName>
</protein>
<dbReference type="GO" id="GO:0016020">
    <property type="term" value="C:membrane"/>
    <property type="evidence" value="ECO:0007669"/>
    <property type="project" value="UniProtKB-SubCell"/>
</dbReference>
<gene>
    <name evidence="6" type="ORF">SAMN05421827_105138</name>
</gene>
<organism evidence="6 7">
    <name type="scientific">Pedobacter terrae</name>
    <dbReference type="NCBI Taxonomy" id="405671"/>
    <lineage>
        <taxon>Bacteria</taxon>
        <taxon>Pseudomonadati</taxon>
        <taxon>Bacteroidota</taxon>
        <taxon>Sphingobacteriia</taxon>
        <taxon>Sphingobacteriales</taxon>
        <taxon>Sphingobacteriaceae</taxon>
        <taxon>Pedobacter</taxon>
    </lineage>
</organism>
<dbReference type="OrthoDB" id="713986at2"/>
<reference evidence="7" key="1">
    <citation type="submission" date="2016-10" db="EMBL/GenBank/DDBJ databases">
        <authorList>
            <person name="Varghese N."/>
            <person name="Submissions S."/>
        </authorList>
    </citation>
    <scope>NUCLEOTIDE SEQUENCE [LARGE SCALE GENOMIC DNA]</scope>
    <source>
        <strain evidence="7">DSM 17933</strain>
    </source>
</reference>
<evidence type="ECO:0000256" key="5">
    <source>
        <dbReference type="SAM" id="Phobius"/>
    </source>
</evidence>